<dbReference type="Proteomes" id="UP000799766">
    <property type="component" value="Unassembled WGS sequence"/>
</dbReference>
<dbReference type="EMBL" id="MU001690">
    <property type="protein sequence ID" value="KAF2454550.1"/>
    <property type="molecule type" value="Genomic_DNA"/>
</dbReference>
<reference evidence="1" key="1">
    <citation type="journal article" date="2020" name="Stud. Mycol.">
        <title>101 Dothideomycetes genomes: a test case for predicting lifestyles and emergence of pathogens.</title>
        <authorList>
            <person name="Haridas S."/>
            <person name="Albert R."/>
            <person name="Binder M."/>
            <person name="Bloem J."/>
            <person name="Labutti K."/>
            <person name="Salamov A."/>
            <person name="Andreopoulos B."/>
            <person name="Baker S."/>
            <person name="Barry K."/>
            <person name="Bills G."/>
            <person name="Bluhm B."/>
            <person name="Cannon C."/>
            <person name="Castanera R."/>
            <person name="Culley D."/>
            <person name="Daum C."/>
            <person name="Ezra D."/>
            <person name="Gonzalez J."/>
            <person name="Henrissat B."/>
            <person name="Kuo A."/>
            <person name="Liang C."/>
            <person name="Lipzen A."/>
            <person name="Lutzoni F."/>
            <person name="Magnuson J."/>
            <person name="Mondo S."/>
            <person name="Nolan M."/>
            <person name="Ohm R."/>
            <person name="Pangilinan J."/>
            <person name="Park H.-J."/>
            <person name="Ramirez L."/>
            <person name="Alfaro M."/>
            <person name="Sun H."/>
            <person name="Tritt A."/>
            <person name="Yoshinaga Y."/>
            <person name="Zwiers L.-H."/>
            <person name="Turgeon B."/>
            <person name="Goodwin S."/>
            <person name="Spatafora J."/>
            <person name="Crous P."/>
            <person name="Grigoriev I."/>
        </authorList>
    </citation>
    <scope>NUCLEOTIDE SEQUENCE</scope>
    <source>
        <strain evidence="1">ATCC 16933</strain>
    </source>
</reference>
<dbReference type="AlphaFoldDB" id="A0A6A6NRX6"/>
<gene>
    <name evidence="1" type="ORF">BDY21DRAFT_98138</name>
</gene>
<evidence type="ECO:0000313" key="1">
    <source>
        <dbReference type="EMBL" id="KAF2454550.1"/>
    </source>
</evidence>
<evidence type="ECO:0000313" key="2">
    <source>
        <dbReference type="Proteomes" id="UP000799766"/>
    </source>
</evidence>
<protein>
    <submittedName>
        <fullName evidence="1">Uncharacterized protein</fullName>
    </submittedName>
</protein>
<name>A0A6A6NRX6_9PEZI</name>
<keyword evidence="2" id="KW-1185">Reference proteome</keyword>
<sequence>MCRPARLFPQQRRLAPPPQLRDYAAPLSEPERHLVIDRICARRGALGTAHAPNDDRVLQLGTGRAFICTHEQIVQLRVHGFEEALVLAEGGFHDEAPTGRRAVAVFDAHACLIFWSCGGAVRNSLGTWDRAGYSGTQRASSEWQYSEETQ</sequence>
<organism evidence="1 2">
    <name type="scientific">Lineolata rhizophorae</name>
    <dbReference type="NCBI Taxonomy" id="578093"/>
    <lineage>
        <taxon>Eukaryota</taxon>
        <taxon>Fungi</taxon>
        <taxon>Dikarya</taxon>
        <taxon>Ascomycota</taxon>
        <taxon>Pezizomycotina</taxon>
        <taxon>Dothideomycetes</taxon>
        <taxon>Dothideomycetes incertae sedis</taxon>
        <taxon>Lineolatales</taxon>
        <taxon>Lineolataceae</taxon>
        <taxon>Lineolata</taxon>
    </lineage>
</organism>
<proteinExistence type="predicted"/>
<accession>A0A6A6NRX6</accession>